<evidence type="ECO:0000313" key="2">
    <source>
        <dbReference type="EMBL" id="CEL56178.1"/>
    </source>
</evidence>
<sequence>MFVLVLHPIACTLAFITLLLILVLICSPVRIVSLVTSVACVLSAIVTTVTFVIDMTIITIAKNQANDAASKFKGELDITVWVTVAL</sequence>
<keyword evidence="3" id="KW-1185">Reference proteome</keyword>
<evidence type="ECO:0000313" key="3">
    <source>
        <dbReference type="Proteomes" id="UP000059188"/>
    </source>
</evidence>
<dbReference type="STRING" id="1108050.A0A0B7FIW0"/>
<dbReference type="AlphaFoldDB" id="A0A0B7FIW0"/>
<gene>
    <name evidence="2" type="ORF">RSOLAG1IB_11867</name>
</gene>
<proteinExistence type="predicted"/>
<evidence type="ECO:0000256" key="1">
    <source>
        <dbReference type="SAM" id="Phobius"/>
    </source>
</evidence>
<evidence type="ECO:0008006" key="4">
    <source>
        <dbReference type="Google" id="ProtNLM"/>
    </source>
</evidence>
<feature type="transmembrane region" description="Helical" evidence="1">
    <location>
        <begin position="6"/>
        <end position="25"/>
    </location>
</feature>
<feature type="transmembrane region" description="Helical" evidence="1">
    <location>
        <begin position="32"/>
        <end position="53"/>
    </location>
</feature>
<name>A0A0B7FIW0_THACB</name>
<dbReference type="EMBL" id="LN679302">
    <property type="protein sequence ID" value="CEL56178.1"/>
    <property type="molecule type" value="Genomic_DNA"/>
</dbReference>
<dbReference type="GO" id="GO:0005886">
    <property type="term" value="C:plasma membrane"/>
    <property type="evidence" value="ECO:0007669"/>
    <property type="project" value="InterPro"/>
</dbReference>
<keyword evidence="1" id="KW-1133">Transmembrane helix</keyword>
<dbReference type="Pfam" id="PF06687">
    <property type="entry name" value="SUR7"/>
    <property type="match status" value="1"/>
</dbReference>
<dbReference type="InterPro" id="IPR009571">
    <property type="entry name" value="SUR7/Rim9-like_fungi"/>
</dbReference>
<keyword evidence="1" id="KW-0472">Membrane</keyword>
<keyword evidence="1" id="KW-0812">Transmembrane</keyword>
<accession>A0A0B7FIW0</accession>
<organism evidence="2 3">
    <name type="scientific">Thanatephorus cucumeris (strain AG1-IB / isolate 7/3/14)</name>
    <name type="common">Lettuce bottom rot fungus</name>
    <name type="synonym">Rhizoctonia solani</name>
    <dbReference type="NCBI Taxonomy" id="1108050"/>
    <lineage>
        <taxon>Eukaryota</taxon>
        <taxon>Fungi</taxon>
        <taxon>Dikarya</taxon>
        <taxon>Basidiomycota</taxon>
        <taxon>Agaricomycotina</taxon>
        <taxon>Agaricomycetes</taxon>
        <taxon>Cantharellales</taxon>
        <taxon>Ceratobasidiaceae</taxon>
        <taxon>Rhizoctonia</taxon>
        <taxon>Rhizoctonia solani AG-1</taxon>
    </lineage>
</organism>
<dbReference type="Proteomes" id="UP000059188">
    <property type="component" value="Unassembled WGS sequence"/>
</dbReference>
<reference evidence="2 3" key="1">
    <citation type="submission" date="2014-11" db="EMBL/GenBank/DDBJ databases">
        <authorList>
            <person name="Wibberg Daniel"/>
        </authorList>
    </citation>
    <scope>NUCLEOTIDE SEQUENCE [LARGE SCALE GENOMIC DNA]</scope>
    <source>
        <strain evidence="2">Rhizoctonia solani AG1-IB 7/3/14</strain>
    </source>
</reference>
<protein>
    <recommendedName>
        <fullName evidence="4">SUR7 domain-containing protein</fullName>
    </recommendedName>
</protein>